<dbReference type="PROSITE" id="PS00622">
    <property type="entry name" value="HTH_LUXR_1"/>
    <property type="match status" value="1"/>
</dbReference>
<evidence type="ECO:0000256" key="2">
    <source>
        <dbReference type="ARBA" id="ARBA00023015"/>
    </source>
</evidence>
<dbReference type="EMBL" id="CP000555">
    <property type="protein sequence ID" value="ABM94648.1"/>
    <property type="molecule type" value="Genomic_DNA"/>
</dbReference>
<dbReference type="InterPro" id="IPR000792">
    <property type="entry name" value="Tscrpt_reg_LuxR_C"/>
</dbReference>
<dbReference type="GO" id="GO:0000160">
    <property type="term" value="P:phosphorelay signal transduction system"/>
    <property type="evidence" value="ECO:0007669"/>
    <property type="project" value="InterPro"/>
</dbReference>
<evidence type="ECO:0000259" key="6">
    <source>
        <dbReference type="PROSITE" id="PS50043"/>
    </source>
</evidence>
<dbReference type="PROSITE" id="PS50043">
    <property type="entry name" value="HTH_LUXR_2"/>
    <property type="match status" value="1"/>
</dbReference>
<dbReference type="Proteomes" id="UP000000366">
    <property type="component" value="Chromosome"/>
</dbReference>
<reference evidence="8 9" key="1">
    <citation type="journal article" date="2007" name="J. Bacteriol.">
        <title>Whole-genome analysis of the methyl tert-butyl ether-degrading beta-proteobacterium Methylibium petroleiphilum PM1.</title>
        <authorList>
            <person name="Kane S.R."/>
            <person name="Chakicherla A.Y."/>
            <person name="Chain P.S.G."/>
            <person name="Schmidt R."/>
            <person name="Shin M.W."/>
            <person name="Legler T.C."/>
            <person name="Scow K.M."/>
            <person name="Larimer F.W."/>
            <person name="Lucas S.M."/>
            <person name="Richardson P.M."/>
            <person name="Hristova K.R."/>
        </authorList>
    </citation>
    <scope>NUCLEOTIDE SEQUENCE [LARGE SCALE GENOMIC DNA]</scope>
    <source>
        <strain evidence="9">ATCC BAA-1232 / LMG 22953 / PM1</strain>
    </source>
</reference>
<feature type="modified residue" description="4-aspartylphosphate" evidence="5">
    <location>
        <position position="61"/>
    </location>
</feature>
<feature type="domain" description="Response regulatory" evidence="7">
    <location>
        <begin position="10"/>
        <end position="126"/>
    </location>
</feature>
<dbReference type="SUPFAM" id="SSF46894">
    <property type="entry name" value="C-terminal effector domain of the bipartite response regulators"/>
    <property type="match status" value="1"/>
</dbReference>
<keyword evidence="1 5" id="KW-0597">Phosphoprotein</keyword>
<dbReference type="PANTHER" id="PTHR43214">
    <property type="entry name" value="TWO-COMPONENT RESPONSE REGULATOR"/>
    <property type="match status" value="1"/>
</dbReference>
<keyword evidence="3" id="KW-0238">DNA-binding</keyword>
<dbReference type="GO" id="GO:0006355">
    <property type="term" value="P:regulation of DNA-templated transcription"/>
    <property type="evidence" value="ECO:0007669"/>
    <property type="project" value="InterPro"/>
</dbReference>
<dbReference type="RefSeq" id="WP_011829285.1">
    <property type="nucleotide sequence ID" value="NC_008825.1"/>
</dbReference>
<dbReference type="InterPro" id="IPR011006">
    <property type="entry name" value="CheY-like_superfamily"/>
</dbReference>
<dbReference type="STRING" id="420662.Mpe_A1686"/>
<dbReference type="SMART" id="SM00421">
    <property type="entry name" value="HTH_LUXR"/>
    <property type="match status" value="1"/>
</dbReference>
<protein>
    <submittedName>
        <fullName evidence="8">Two component transcriptional regulator, LuxR family</fullName>
    </submittedName>
</protein>
<dbReference type="SUPFAM" id="SSF52172">
    <property type="entry name" value="CheY-like"/>
    <property type="match status" value="1"/>
</dbReference>
<sequence>MNSERQLPIRVVVVDDHTLFRRGLVTLLAADGRFEVVAEAGDAGEAQGVVERMRPDVLLLDNHLPGVSGVDALPALLSAAPGMRVLMLTMSEDHADIVAALSRGAAGYLLKTAEIDELGDAIVSAISGSASLSAPVALKLAAGAIATAQMAVSATEVHATPPSARDRAVPADPLAQLSARERETLALVAEGCSNKLIARQLGIAEATVKIHVQNLLRKLGLESRVHAAAWYARLGTSKPQ</sequence>
<dbReference type="InterPro" id="IPR001789">
    <property type="entry name" value="Sig_transdc_resp-reg_receiver"/>
</dbReference>
<dbReference type="CDD" id="cd06170">
    <property type="entry name" value="LuxR_C_like"/>
    <property type="match status" value="1"/>
</dbReference>
<dbReference type="GO" id="GO:0003677">
    <property type="term" value="F:DNA binding"/>
    <property type="evidence" value="ECO:0007669"/>
    <property type="project" value="UniProtKB-KW"/>
</dbReference>
<keyword evidence="9" id="KW-1185">Reference proteome</keyword>
<evidence type="ECO:0000256" key="1">
    <source>
        <dbReference type="ARBA" id="ARBA00022553"/>
    </source>
</evidence>
<name>A2SGF9_METPP</name>
<dbReference type="InterPro" id="IPR016032">
    <property type="entry name" value="Sig_transdc_resp-reg_C-effctor"/>
</dbReference>
<evidence type="ECO:0000256" key="5">
    <source>
        <dbReference type="PROSITE-ProRule" id="PRU00169"/>
    </source>
</evidence>
<dbReference type="PROSITE" id="PS50110">
    <property type="entry name" value="RESPONSE_REGULATORY"/>
    <property type="match status" value="1"/>
</dbReference>
<dbReference type="CDD" id="cd17535">
    <property type="entry name" value="REC_NarL-like"/>
    <property type="match status" value="1"/>
</dbReference>
<dbReference type="HOGENOM" id="CLU_000445_90_10_4"/>
<dbReference type="Pfam" id="PF00072">
    <property type="entry name" value="Response_reg"/>
    <property type="match status" value="1"/>
</dbReference>
<dbReference type="Pfam" id="PF00196">
    <property type="entry name" value="GerE"/>
    <property type="match status" value="1"/>
</dbReference>
<evidence type="ECO:0000313" key="9">
    <source>
        <dbReference type="Proteomes" id="UP000000366"/>
    </source>
</evidence>
<keyword evidence="4" id="KW-0804">Transcription</keyword>
<dbReference type="InterPro" id="IPR039420">
    <property type="entry name" value="WalR-like"/>
</dbReference>
<keyword evidence="2" id="KW-0805">Transcription regulation</keyword>
<evidence type="ECO:0000259" key="7">
    <source>
        <dbReference type="PROSITE" id="PS50110"/>
    </source>
</evidence>
<evidence type="ECO:0000256" key="4">
    <source>
        <dbReference type="ARBA" id="ARBA00023163"/>
    </source>
</evidence>
<dbReference type="PRINTS" id="PR00038">
    <property type="entry name" value="HTHLUXR"/>
</dbReference>
<evidence type="ECO:0000256" key="3">
    <source>
        <dbReference type="ARBA" id="ARBA00023125"/>
    </source>
</evidence>
<accession>A2SGF9</accession>
<dbReference type="Gene3D" id="3.40.50.2300">
    <property type="match status" value="1"/>
</dbReference>
<dbReference type="AlphaFoldDB" id="A2SGF9"/>
<evidence type="ECO:0000313" key="8">
    <source>
        <dbReference type="EMBL" id="ABM94648.1"/>
    </source>
</evidence>
<dbReference type="SMART" id="SM00448">
    <property type="entry name" value="REC"/>
    <property type="match status" value="1"/>
</dbReference>
<feature type="domain" description="HTH luxR-type" evidence="6">
    <location>
        <begin position="170"/>
        <end position="235"/>
    </location>
</feature>
<dbReference type="KEGG" id="mpt:Mpe_A1686"/>
<proteinExistence type="predicted"/>
<gene>
    <name evidence="8" type="ordered locus">Mpe_A1686</name>
</gene>
<dbReference type="eggNOG" id="COG2197">
    <property type="taxonomic scope" value="Bacteria"/>
</dbReference>
<dbReference type="InterPro" id="IPR058245">
    <property type="entry name" value="NreC/VraR/RcsB-like_REC"/>
</dbReference>
<organism evidence="8 9">
    <name type="scientific">Methylibium petroleiphilum (strain ATCC BAA-1232 / LMG 22953 / PM1)</name>
    <dbReference type="NCBI Taxonomy" id="420662"/>
    <lineage>
        <taxon>Bacteria</taxon>
        <taxon>Pseudomonadati</taxon>
        <taxon>Pseudomonadota</taxon>
        <taxon>Betaproteobacteria</taxon>
        <taxon>Burkholderiales</taxon>
        <taxon>Sphaerotilaceae</taxon>
        <taxon>Methylibium</taxon>
    </lineage>
</organism>
<dbReference type="PANTHER" id="PTHR43214:SF41">
    <property type="entry name" value="NITRATE_NITRITE RESPONSE REGULATOR PROTEIN NARP"/>
    <property type="match status" value="1"/>
</dbReference>